<accession>A0AAN9G564</accession>
<evidence type="ECO:0000256" key="3">
    <source>
        <dbReference type="PROSITE-ProRule" id="PRU00175"/>
    </source>
</evidence>
<feature type="region of interest" description="Disordered" evidence="4">
    <location>
        <begin position="325"/>
        <end position="636"/>
    </location>
</feature>
<dbReference type="Proteomes" id="UP001374579">
    <property type="component" value="Unassembled WGS sequence"/>
</dbReference>
<evidence type="ECO:0000256" key="1">
    <source>
        <dbReference type="ARBA" id="ARBA00022771"/>
    </source>
</evidence>
<dbReference type="Gene3D" id="3.30.40.10">
    <property type="entry name" value="Zinc/RING finger domain, C3HC4 (zinc finger)"/>
    <property type="match status" value="1"/>
</dbReference>
<protein>
    <recommendedName>
        <fullName evidence="5">RING-type domain-containing protein</fullName>
    </recommendedName>
</protein>
<evidence type="ECO:0000256" key="2">
    <source>
        <dbReference type="ARBA" id="ARBA00022833"/>
    </source>
</evidence>
<keyword evidence="1 3" id="KW-0479">Metal-binding</keyword>
<feature type="compositionally biased region" description="Basic and acidic residues" evidence="4">
    <location>
        <begin position="356"/>
        <end position="373"/>
    </location>
</feature>
<dbReference type="GO" id="GO:0016567">
    <property type="term" value="P:protein ubiquitination"/>
    <property type="evidence" value="ECO:0007669"/>
    <property type="project" value="TreeGrafter"/>
</dbReference>
<dbReference type="SUPFAM" id="SSF57850">
    <property type="entry name" value="RING/U-box"/>
    <property type="match status" value="1"/>
</dbReference>
<feature type="compositionally biased region" description="Polar residues" evidence="4">
    <location>
        <begin position="472"/>
        <end position="489"/>
    </location>
</feature>
<sequence length="636" mass="70126">MSLFRKLAFCSKPSKKRGKSSRRDEECAVCQDVPTDPCTVPCGNNHVFCLACLQGLVSHNEHRRTFPCPLCRTRVKIPLRGLAVLKNDKDFRDKVMAKLPALKPRCRRQRSNSTSSSVSSSWLPNDVLEVVIPWEHLSDGSGGIDPSLLEAFGDVPMGRLYLDTLTRRNRLLEDSLDSSDDFPLGAVDVQLQRRILEDIERERGAGLVPASPGSPPRLLAPLPDDDESLFDDDDDALASAADYDIHGPETEAGGENWLVLSKSGDDPGTPRSEHSAHTPTLEHVAHTPRGEVLDGGEERAPTPIPGAVPDDLDMSVVMQLIADMDRNSDSSDPRDTPRSFSSQTSSEDPVLIARPSGDRNRSDRNSGRSDENGRASSARRRQLRGEESAESSSEPRRDSASEDEDWKHSRAGHWIPRPKFLPEELTSGARKPHALRSGGSPTDTSPRRAHQHVSPDGSSRDREDYDLEPETRSPQNNPYRRQRASNPENSAVFPSEEERYDHNTSFGGTTPDGGPEDSRSSGKRSQTPPGDRRNHTKRVSRVRSVGGNHSARHASAEDRHRRRSESVRDASTSSGLSTTTGDRDEYAENLRRVSSLLQPRSRVSRSDAANARELAAPTESVEQDRKSAKKVTVITV</sequence>
<dbReference type="PANTHER" id="PTHR22791">
    <property type="entry name" value="RING-TYPE DOMAIN-CONTAINING PROTEIN"/>
    <property type="match status" value="1"/>
</dbReference>
<comment type="caution">
    <text evidence="6">The sequence shown here is derived from an EMBL/GenBank/DDBJ whole genome shotgun (WGS) entry which is preliminary data.</text>
</comment>
<evidence type="ECO:0000313" key="7">
    <source>
        <dbReference type="Proteomes" id="UP001374579"/>
    </source>
</evidence>
<dbReference type="InterPro" id="IPR001841">
    <property type="entry name" value="Znf_RING"/>
</dbReference>
<evidence type="ECO:0000259" key="5">
    <source>
        <dbReference type="PROSITE" id="PS50089"/>
    </source>
</evidence>
<feature type="compositionally biased region" description="Basic and acidic residues" evidence="4">
    <location>
        <begin position="325"/>
        <end position="337"/>
    </location>
</feature>
<feature type="compositionally biased region" description="Basic and acidic residues" evidence="4">
    <location>
        <begin position="283"/>
        <end position="300"/>
    </location>
</feature>
<dbReference type="InterPro" id="IPR051435">
    <property type="entry name" value="RING_finger_E3_ubiq-ligases"/>
</dbReference>
<dbReference type="EMBL" id="JBAMIC010000018">
    <property type="protein sequence ID" value="KAK7095179.1"/>
    <property type="molecule type" value="Genomic_DNA"/>
</dbReference>
<feature type="region of interest" description="Disordered" evidence="4">
    <location>
        <begin position="205"/>
        <end position="232"/>
    </location>
</feature>
<dbReference type="PROSITE" id="PS50089">
    <property type="entry name" value="ZF_RING_2"/>
    <property type="match status" value="1"/>
</dbReference>
<keyword evidence="1 3" id="KW-0863">Zinc-finger</keyword>
<organism evidence="6 7">
    <name type="scientific">Littorina saxatilis</name>
    <dbReference type="NCBI Taxonomy" id="31220"/>
    <lineage>
        <taxon>Eukaryota</taxon>
        <taxon>Metazoa</taxon>
        <taxon>Spiralia</taxon>
        <taxon>Lophotrochozoa</taxon>
        <taxon>Mollusca</taxon>
        <taxon>Gastropoda</taxon>
        <taxon>Caenogastropoda</taxon>
        <taxon>Littorinimorpha</taxon>
        <taxon>Littorinoidea</taxon>
        <taxon>Littorinidae</taxon>
        <taxon>Littorina</taxon>
    </lineage>
</organism>
<feature type="domain" description="RING-type" evidence="5">
    <location>
        <begin position="27"/>
        <end position="72"/>
    </location>
</feature>
<feature type="region of interest" description="Disordered" evidence="4">
    <location>
        <begin position="245"/>
        <end position="312"/>
    </location>
</feature>
<keyword evidence="7" id="KW-1185">Reference proteome</keyword>
<dbReference type="GO" id="GO:0061630">
    <property type="term" value="F:ubiquitin protein ligase activity"/>
    <property type="evidence" value="ECO:0007669"/>
    <property type="project" value="TreeGrafter"/>
</dbReference>
<gene>
    <name evidence="6" type="ORF">V1264_006624</name>
</gene>
<proteinExistence type="predicted"/>
<feature type="compositionally biased region" description="Acidic residues" evidence="4">
    <location>
        <begin position="223"/>
        <end position="232"/>
    </location>
</feature>
<evidence type="ECO:0000256" key="4">
    <source>
        <dbReference type="SAM" id="MobiDB-lite"/>
    </source>
</evidence>
<dbReference type="AlphaFoldDB" id="A0AAN9G564"/>
<feature type="compositionally biased region" description="Basic and acidic residues" evidence="4">
    <location>
        <begin position="554"/>
        <end position="568"/>
    </location>
</feature>
<dbReference type="GO" id="GO:0008270">
    <property type="term" value="F:zinc ion binding"/>
    <property type="evidence" value="ECO:0007669"/>
    <property type="project" value="UniProtKB-KW"/>
</dbReference>
<evidence type="ECO:0000313" key="6">
    <source>
        <dbReference type="EMBL" id="KAK7095179.1"/>
    </source>
</evidence>
<name>A0AAN9G564_9CAEN</name>
<dbReference type="InterPro" id="IPR013083">
    <property type="entry name" value="Znf_RING/FYVE/PHD"/>
</dbReference>
<dbReference type="PANTHER" id="PTHR22791:SF6">
    <property type="entry name" value="RING-TYPE DOMAIN-CONTAINING PROTEIN"/>
    <property type="match status" value="1"/>
</dbReference>
<feature type="compositionally biased region" description="Basic and acidic residues" evidence="4">
    <location>
        <begin position="383"/>
        <end position="408"/>
    </location>
</feature>
<reference evidence="6 7" key="1">
    <citation type="submission" date="2024-02" db="EMBL/GenBank/DDBJ databases">
        <title>Chromosome-scale genome assembly of the rough periwinkle Littorina saxatilis.</title>
        <authorList>
            <person name="De Jode A."/>
            <person name="Faria R."/>
            <person name="Formenti G."/>
            <person name="Sims Y."/>
            <person name="Smith T.P."/>
            <person name="Tracey A."/>
            <person name="Wood J.M.D."/>
            <person name="Zagrodzka Z.B."/>
            <person name="Johannesson K."/>
            <person name="Butlin R.K."/>
            <person name="Leder E.H."/>
        </authorList>
    </citation>
    <scope>NUCLEOTIDE SEQUENCE [LARGE SCALE GENOMIC DNA]</scope>
    <source>
        <strain evidence="6">Snail1</strain>
        <tissue evidence="6">Muscle</tissue>
    </source>
</reference>
<dbReference type="CDD" id="cd16449">
    <property type="entry name" value="RING-HC"/>
    <property type="match status" value="1"/>
</dbReference>
<feature type="compositionally biased region" description="Low complexity" evidence="4">
    <location>
        <begin position="571"/>
        <end position="580"/>
    </location>
</feature>
<keyword evidence="2" id="KW-0862">Zinc</keyword>
<feature type="compositionally biased region" description="Basic and acidic residues" evidence="4">
    <location>
        <begin position="581"/>
        <end position="591"/>
    </location>
</feature>